<dbReference type="RefSeq" id="WP_120750434.1">
    <property type="nucleotide sequence ID" value="NZ_RBAH01000025.1"/>
</dbReference>
<dbReference type="PANTHER" id="PTHR43861">
    <property type="entry name" value="TRANS-ACONITATE 2-METHYLTRANSFERASE-RELATED"/>
    <property type="match status" value="1"/>
</dbReference>
<dbReference type="CDD" id="cd02440">
    <property type="entry name" value="AdoMet_MTases"/>
    <property type="match status" value="1"/>
</dbReference>
<dbReference type="AlphaFoldDB" id="A0A3B0BNR7"/>
<dbReference type="Pfam" id="PF13649">
    <property type="entry name" value="Methyltransf_25"/>
    <property type="match status" value="1"/>
</dbReference>
<protein>
    <submittedName>
        <fullName evidence="4">Class I SAM-dependent methyltransferase</fullName>
    </submittedName>
</protein>
<keyword evidence="5" id="KW-1185">Reference proteome</keyword>
<dbReference type="GO" id="GO:0032259">
    <property type="term" value="P:methylation"/>
    <property type="evidence" value="ECO:0007669"/>
    <property type="project" value="UniProtKB-KW"/>
</dbReference>
<accession>A0A3B0BNR7</accession>
<dbReference type="GO" id="GO:0008168">
    <property type="term" value="F:methyltransferase activity"/>
    <property type="evidence" value="ECO:0007669"/>
    <property type="project" value="UniProtKB-KW"/>
</dbReference>
<evidence type="ECO:0000256" key="1">
    <source>
        <dbReference type="ARBA" id="ARBA00022603"/>
    </source>
</evidence>
<dbReference type="Proteomes" id="UP000282311">
    <property type="component" value="Unassembled WGS sequence"/>
</dbReference>
<dbReference type="OrthoDB" id="9760689at2"/>
<organism evidence="4 5">
    <name type="scientific">Paenibacillus ginsengarvi</name>
    <dbReference type="NCBI Taxonomy" id="400777"/>
    <lineage>
        <taxon>Bacteria</taxon>
        <taxon>Bacillati</taxon>
        <taxon>Bacillota</taxon>
        <taxon>Bacilli</taxon>
        <taxon>Bacillales</taxon>
        <taxon>Paenibacillaceae</taxon>
        <taxon>Paenibacillus</taxon>
    </lineage>
</organism>
<dbReference type="SUPFAM" id="SSF53335">
    <property type="entry name" value="S-adenosyl-L-methionine-dependent methyltransferases"/>
    <property type="match status" value="1"/>
</dbReference>
<name>A0A3B0BNR7_9BACL</name>
<dbReference type="EMBL" id="RBAH01000025">
    <property type="protein sequence ID" value="RKN74164.1"/>
    <property type="molecule type" value="Genomic_DNA"/>
</dbReference>
<sequence>MTEKNKNGSNNRNQAWNASLYDSHIGFVSEYGKSVLELLNVREGEKVLDIGCGTGDLCAELAKRGALPHGIDASADMIARANEKYPALAFETADAHTYRSDVRYDAVFSNAALHWMKRPGDAIRTVRSALKPGGRFVAEFGGKGNVGAIVEGVTAALSAFGIDAASRDPWYFPSAGEYASLLEAEGFRLEYALHYSRPTPLEDGGRGLDHWLDMFAGSFFTGLTEEQKRQAYEEAKRIAAPKLYRDGRWIADYWRLRIIAFAPQDE</sequence>
<evidence type="ECO:0000313" key="4">
    <source>
        <dbReference type="EMBL" id="RKN74164.1"/>
    </source>
</evidence>
<feature type="domain" description="Methyltransferase" evidence="3">
    <location>
        <begin position="47"/>
        <end position="134"/>
    </location>
</feature>
<dbReference type="PANTHER" id="PTHR43861:SF1">
    <property type="entry name" value="TRANS-ACONITATE 2-METHYLTRANSFERASE"/>
    <property type="match status" value="1"/>
</dbReference>
<comment type="caution">
    <text evidence="4">The sequence shown here is derived from an EMBL/GenBank/DDBJ whole genome shotgun (WGS) entry which is preliminary data.</text>
</comment>
<dbReference type="Gene3D" id="3.40.50.150">
    <property type="entry name" value="Vaccinia Virus protein VP39"/>
    <property type="match status" value="1"/>
</dbReference>
<keyword evidence="2 4" id="KW-0808">Transferase</keyword>
<gene>
    <name evidence="4" type="ORF">D7M11_27325</name>
</gene>
<dbReference type="InterPro" id="IPR041698">
    <property type="entry name" value="Methyltransf_25"/>
</dbReference>
<evidence type="ECO:0000313" key="5">
    <source>
        <dbReference type="Proteomes" id="UP000282311"/>
    </source>
</evidence>
<proteinExistence type="predicted"/>
<keyword evidence="1 4" id="KW-0489">Methyltransferase</keyword>
<dbReference type="InterPro" id="IPR029063">
    <property type="entry name" value="SAM-dependent_MTases_sf"/>
</dbReference>
<reference evidence="4 5" key="1">
    <citation type="journal article" date="2007" name="Int. J. Syst. Evol. Microbiol.">
        <title>Paenibacillus ginsengarvi sp. nov., isolated from soil from ginseng cultivation.</title>
        <authorList>
            <person name="Yoon M.H."/>
            <person name="Ten L.N."/>
            <person name="Im W.T."/>
        </authorList>
    </citation>
    <scope>NUCLEOTIDE SEQUENCE [LARGE SCALE GENOMIC DNA]</scope>
    <source>
        <strain evidence="4 5">KCTC 13059</strain>
    </source>
</reference>
<evidence type="ECO:0000256" key="2">
    <source>
        <dbReference type="ARBA" id="ARBA00022679"/>
    </source>
</evidence>
<evidence type="ECO:0000259" key="3">
    <source>
        <dbReference type="Pfam" id="PF13649"/>
    </source>
</evidence>